<comment type="caution">
    <text evidence="1">The sequence shown here is derived from an EMBL/GenBank/DDBJ whole genome shotgun (WGS) entry which is preliminary data.</text>
</comment>
<dbReference type="PANTHER" id="PTHR35866">
    <property type="entry name" value="PUTATIVE-RELATED"/>
    <property type="match status" value="1"/>
</dbReference>
<proteinExistence type="predicted"/>
<evidence type="ECO:0000313" key="1">
    <source>
        <dbReference type="EMBL" id="HGU32084.1"/>
    </source>
</evidence>
<dbReference type="InterPro" id="IPR005358">
    <property type="entry name" value="Puta_zinc/iron-chelating_dom"/>
</dbReference>
<gene>
    <name evidence="1" type="ORF">ENS29_04420</name>
</gene>
<reference evidence="1" key="1">
    <citation type="journal article" date="2020" name="mSystems">
        <title>Genome- and Community-Level Interaction Insights into Carbon Utilization and Element Cycling Functions of Hydrothermarchaeota in Hydrothermal Sediment.</title>
        <authorList>
            <person name="Zhou Z."/>
            <person name="Liu Y."/>
            <person name="Xu W."/>
            <person name="Pan J."/>
            <person name="Luo Z.H."/>
            <person name="Li M."/>
        </authorList>
    </citation>
    <scope>NUCLEOTIDE SEQUENCE [LARGE SCALE GENOMIC DNA]</scope>
    <source>
        <strain evidence="1">SpSt-477</strain>
    </source>
</reference>
<dbReference type="AlphaFoldDB" id="A0A7C4MNZ9"/>
<organism evidence="1">
    <name type="scientific">Desulfatirhabdium butyrativorans</name>
    <dbReference type="NCBI Taxonomy" id="340467"/>
    <lineage>
        <taxon>Bacteria</taxon>
        <taxon>Pseudomonadati</taxon>
        <taxon>Thermodesulfobacteriota</taxon>
        <taxon>Desulfobacteria</taxon>
        <taxon>Desulfobacterales</taxon>
        <taxon>Desulfatirhabdiaceae</taxon>
        <taxon>Desulfatirhabdium</taxon>
    </lineage>
</organism>
<protein>
    <submittedName>
        <fullName evidence="1">YkgJ family cysteine cluster protein</fullName>
    </submittedName>
</protein>
<name>A0A7C4MNZ9_9BACT</name>
<dbReference type="PANTHER" id="PTHR35866:SF1">
    <property type="entry name" value="YKGJ FAMILY CYSTEINE CLUSTER PROTEIN"/>
    <property type="match status" value="1"/>
</dbReference>
<dbReference type="Pfam" id="PF03692">
    <property type="entry name" value="CxxCxxCC"/>
    <property type="match status" value="1"/>
</dbReference>
<dbReference type="EMBL" id="DSUH01000100">
    <property type="protein sequence ID" value="HGU32084.1"/>
    <property type="molecule type" value="Genomic_DNA"/>
</dbReference>
<accession>A0A7C4MNZ9</accession>
<sequence length="143" mass="16145">MNPAMSSFFSNGLRFECTRCGACCTGEPGVIRATDAEIAAIAAYLEMPLEDVRSRYVRMDADGPGIGEREDGACVFWTERGCAVYTVRPLQCRLYPFWFRLLRNPDAWEAESKRCPGIGRGRLWSEEEVLERVWLSILPTPDS</sequence>